<sequence length="186" mass="21268">MNNVKNERIITDLSQLELPEYIDKPEYVRHKTVGYSLIGLGWICWMWLFMPLLTLGLWWFEGRTAIHQLAADPVTHGNTTLGDIAILVACFIVSLFIWASYNWIRFKGNERRTAPKEVKFDELAASFEISPVAIHTLSSAKNITLYYSIQGKLVEFSVNDPLEIPTLSPLPQDVLAQSHRDNTRYA</sequence>
<dbReference type="AlphaFoldDB" id="A0AAW3VBN8"/>
<dbReference type="Pfam" id="PF13994">
    <property type="entry name" value="PgaD"/>
    <property type="match status" value="1"/>
</dbReference>
<dbReference type="Proteomes" id="UP000548425">
    <property type="component" value="Unassembled WGS sequence"/>
</dbReference>
<protein>
    <submittedName>
        <fullName evidence="2">Biofilm PGA synthesis protein PgaD</fullName>
    </submittedName>
</protein>
<dbReference type="InterPro" id="IPR023829">
    <property type="entry name" value="PGA_PgaD"/>
</dbReference>
<dbReference type="RefSeq" id="WP_184412506.1">
    <property type="nucleotide sequence ID" value="NZ_JACHLA010000002.1"/>
</dbReference>
<feature type="transmembrane region" description="Helical" evidence="1">
    <location>
        <begin position="80"/>
        <end position="104"/>
    </location>
</feature>
<dbReference type="GO" id="GO:0043709">
    <property type="term" value="P:cell adhesion involved in single-species biofilm formation"/>
    <property type="evidence" value="ECO:0007669"/>
    <property type="project" value="InterPro"/>
</dbReference>
<evidence type="ECO:0000313" key="2">
    <source>
        <dbReference type="EMBL" id="MBB6362376.1"/>
    </source>
</evidence>
<dbReference type="NCBIfam" id="TIGR03940">
    <property type="entry name" value="PGA_PgaD"/>
    <property type="match status" value="1"/>
</dbReference>
<comment type="caution">
    <text evidence="2">The sequence shown here is derived from an EMBL/GenBank/DDBJ whole genome shotgun (WGS) entry which is preliminary data.</text>
</comment>
<organism evidence="2 3">
    <name type="scientific">Acinetobacter lwoffii</name>
    <dbReference type="NCBI Taxonomy" id="28090"/>
    <lineage>
        <taxon>Bacteria</taxon>
        <taxon>Pseudomonadati</taxon>
        <taxon>Pseudomonadota</taxon>
        <taxon>Gammaproteobacteria</taxon>
        <taxon>Moraxellales</taxon>
        <taxon>Moraxellaceae</taxon>
        <taxon>Acinetobacter</taxon>
    </lineage>
</organism>
<evidence type="ECO:0000313" key="3">
    <source>
        <dbReference type="Proteomes" id="UP000548425"/>
    </source>
</evidence>
<name>A0AAW3VBN8_ACILW</name>
<keyword evidence="1" id="KW-1133">Transmembrane helix</keyword>
<gene>
    <name evidence="2" type="ORF">HNP34_000472</name>
</gene>
<accession>A0AAW3VBN8</accession>
<evidence type="ECO:0000256" key="1">
    <source>
        <dbReference type="SAM" id="Phobius"/>
    </source>
</evidence>
<keyword evidence="1" id="KW-0812">Transmembrane</keyword>
<keyword evidence="1" id="KW-0472">Membrane</keyword>
<feature type="transmembrane region" description="Helical" evidence="1">
    <location>
        <begin position="37"/>
        <end position="60"/>
    </location>
</feature>
<reference evidence="2 3" key="1">
    <citation type="submission" date="2020-08" db="EMBL/GenBank/DDBJ databases">
        <title>Functional genomics of gut bacteria from endangered species of beetles.</title>
        <authorList>
            <person name="Carlos-Shanley C."/>
        </authorList>
    </citation>
    <scope>NUCLEOTIDE SEQUENCE [LARGE SCALE GENOMIC DNA]</scope>
    <source>
        <strain evidence="2 3">S00127</strain>
    </source>
</reference>
<proteinExistence type="predicted"/>
<dbReference type="EMBL" id="JACHLA010000002">
    <property type="protein sequence ID" value="MBB6362376.1"/>
    <property type="molecule type" value="Genomic_DNA"/>
</dbReference>